<feature type="transmembrane region" description="Helical" evidence="5">
    <location>
        <begin position="98"/>
        <end position="121"/>
    </location>
</feature>
<dbReference type="EMBL" id="JBHTIO010000001">
    <property type="protein sequence ID" value="MFD0896265.1"/>
    <property type="molecule type" value="Genomic_DNA"/>
</dbReference>
<dbReference type="InterPro" id="IPR051784">
    <property type="entry name" value="Nod_factor_ABC_transporter"/>
</dbReference>
<keyword evidence="4 5" id="KW-0472">Membrane</keyword>
<organism evidence="7 8">
    <name type="scientific">Loigolactobacillus binensis</name>
    <dbReference type="NCBI Taxonomy" id="2559922"/>
    <lineage>
        <taxon>Bacteria</taxon>
        <taxon>Bacillati</taxon>
        <taxon>Bacillota</taxon>
        <taxon>Bacilli</taxon>
        <taxon>Lactobacillales</taxon>
        <taxon>Lactobacillaceae</taxon>
        <taxon>Loigolactobacillus</taxon>
    </lineage>
</organism>
<evidence type="ECO:0000313" key="7">
    <source>
        <dbReference type="EMBL" id="MFD0896265.1"/>
    </source>
</evidence>
<accession>A0ABW3EAL3</accession>
<evidence type="ECO:0000256" key="4">
    <source>
        <dbReference type="ARBA" id="ARBA00023136"/>
    </source>
</evidence>
<dbReference type="Proteomes" id="UP001597104">
    <property type="component" value="Unassembled WGS sequence"/>
</dbReference>
<feature type="transmembrane region" description="Helical" evidence="5">
    <location>
        <begin position="220"/>
        <end position="241"/>
    </location>
</feature>
<keyword evidence="8" id="KW-1185">Reference proteome</keyword>
<evidence type="ECO:0000256" key="5">
    <source>
        <dbReference type="SAM" id="Phobius"/>
    </source>
</evidence>
<comment type="subcellular location">
    <subcellularLocation>
        <location evidence="1">Membrane</location>
        <topology evidence="1">Multi-pass membrane protein</topology>
    </subcellularLocation>
</comment>
<feature type="domain" description="ABC-2 type transporter transmembrane" evidence="6">
    <location>
        <begin position="17"/>
        <end position="209"/>
    </location>
</feature>
<dbReference type="PANTHER" id="PTHR43229">
    <property type="entry name" value="NODULATION PROTEIN J"/>
    <property type="match status" value="1"/>
</dbReference>
<sequence>MMHFRTQLCFDGKRLVLRNLSFLFFSLLMPTGFYILFTRIMTMGNPAQMKLFFVTYMGSMIIYSGLISAVFSVAAILKHDRDHEFVDLLKATPHGLNAYYISIGLWSMAMSGLAIIVIGSVATVVNQVSLSGWQWLGMVGIALFGQIPLLMIGAMMASIQHNETLSLVSNIVTFPMAILSGLWWPLNLLPTWLQKIGKLLPTYFTNELLGNLFTSGKIKLSSFIGISVWSIGLLAVMLIVVKAKHKWGAKIIAA</sequence>
<evidence type="ECO:0000256" key="3">
    <source>
        <dbReference type="ARBA" id="ARBA00022989"/>
    </source>
</evidence>
<evidence type="ECO:0000259" key="6">
    <source>
        <dbReference type="Pfam" id="PF01061"/>
    </source>
</evidence>
<name>A0ABW3EAL3_9LACO</name>
<keyword evidence="3 5" id="KW-1133">Transmembrane helix</keyword>
<evidence type="ECO:0000313" key="8">
    <source>
        <dbReference type="Proteomes" id="UP001597104"/>
    </source>
</evidence>
<dbReference type="PANTHER" id="PTHR43229:SF2">
    <property type="entry name" value="NODULATION PROTEIN J"/>
    <property type="match status" value="1"/>
</dbReference>
<feature type="transmembrane region" description="Helical" evidence="5">
    <location>
        <begin position="164"/>
        <end position="184"/>
    </location>
</feature>
<evidence type="ECO:0000256" key="1">
    <source>
        <dbReference type="ARBA" id="ARBA00004141"/>
    </source>
</evidence>
<protein>
    <submittedName>
        <fullName evidence="7">ABC transporter permease</fullName>
    </submittedName>
</protein>
<comment type="caution">
    <text evidence="7">The sequence shown here is derived from an EMBL/GenBank/DDBJ whole genome shotgun (WGS) entry which is preliminary data.</text>
</comment>
<reference evidence="8" key="1">
    <citation type="journal article" date="2019" name="Int. J. Syst. Evol. Microbiol.">
        <title>The Global Catalogue of Microorganisms (GCM) 10K type strain sequencing project: providing services to taxonomists for standard genome sequencing and annotation.</title>
        <authorList>
            <consortium name="The Broad Institute Genomics Platform"/>
            <consortium name="The Broad Institute Genome Sequencing Center for Infectious Disease"/>
            <person name="Wu L."/>
            <person name="Ma J."/>
        </authorList>
    </citation>
    <scope>NUCLEOTIDE SEQUENCE [LARGE SCALE GENOMIC DNA]</scope>
    <source>
        <strain evidence="8">CCM 8925</strain>
    </source>
</reference>
<evidence type="ECO:0000256" key="2">
    <source>
        <dbReference type="ARBA" id="ARBA00022692"/>
    </source>
</evidence>
<feature type="transmembrane region" description="Helical" evidence="5">
    <location>
        <begin position="20"/>
        <end position="41"/>
    </location>
</feature>
<dbReference type="Pfam" id="PF01061">
    <property type="entry name" value="ABC2_membrane"/>
    <property type="match status" value="1"/>
</dbReference>
<dbReference type="InterPro" id="IPR013525">
    <property type="entry name" value="ABC2_TM"/>
</dbReference>
<dbReference type="RefSeq" id="WP_137636736.1">
    <property type="nucleotide sequence ID" value="NZ_BJDN01000002.1"/>
</dbReference>
<feature type="transmembrane region" description="Helical" evidence="5">
    <location>
        <begin position="133"/>
        <end position="152"/>
    </location>
</feature>
<gene>
    <name evidence="7" type="ORF">ACFQZ7_00715</name>
</gene>
<keyword evidence="2 5" id="KW-0812">Transmembrane</keyword>
<feature type="transmembrane region" description="Helical" evidence="5">
    <location>
        <begin position="53"/>
        <end position="77"/>
    </location>
</feature>
<proteinExistence type="predicted"/>